<dbReference type="SUPFAM" id="SSF52540">
    <property type="entry name" value="P-loop containing nucleoside triphosphate hydrolases"/>
    <property type="match status" value="1"/>
</dbReference>
<dbReference type="InterPro" id="IPR052156">
    <property type="entry name" value="BCAA_Transport_ATP-bd_LivF"/>
</dbReference>
<evidence type="ECO:0000256" key="4">
    <source>
        <dbReference type="ARBA" id="ARBA00022840"/>
    </source>
</evidence>
<dbReference type="Gene3D" id="3.40.50.300">
    <property type="entry name" value="P-loop containing nucleotide triphosphate hydrolases"/>
    <property type="match status" value="1"/>
</dbReference>
<evidence type="ECO:0000256" key="5">
    <source>
        <dbReference type="ARBA" id="ARBA00022970"/>
    </source>
</evidence>
<dbReference type="GO" id="GO:0016887">
    <property type="term" value="F:ATP hydrolysis activity"/>
    <property type="evidence" value="ECO:0007669"/>
    <property type="project" value="InterPro"/>
</dbReference>
<dbReference type="InterPro" id="IPR027417">
    <property type="entry name" value="P-loop_NTPase"/>
</dbReference>
<keyword evidence="4 7" id="KW-0067">ATP-binding</keyword>
<gene>
    <name evidence="7" type="ORF">F4Y42_04420</name>
</gene>
<protein>
    <submittedName>
        <fullName evidence="7">ABC transporter ATP-binding protein</fullName>
    </submittedName>
</protein>
<dbReference type="PROSITE" id="PS00211">
    <property type="entry name" value="ABC_TRANSPORTER_1"/>
    <property type="match status" value="1"/>
</dbReference>
<comment type="similarity">
    <text evidence="1">Belongs to the ABC transporter superfamily.</text>
</comment>
<dbReference type="PROSITE" id="PS50893">
    <property type="entry name" value="ABC_TRANSPORTER_2"/>
    <property type="match status" value="1"/>
</dbReference>
<organism evidence="7">
    <name type="scientific">Caldilineaceae bacterium SB0664_bin_27</name>
    <dbReference type="NCBI Taxonomy" id="2605260"/>
    <lineage>
        <taxon>Bacteria</taxon>
        <taxon>Bacillati</taxon>
        <taxon>Chloroflexota</taxon>
        <taxon>Caldilineae</taxon>
        <taxon>Caldilineales</taxon>
        <taxon>Caldilineaceae</taxon>
    </lineage>
</organism>
<dbReference type="InterPro" id="IPR003593">
    <property type="entry name" value="AAA+_ATPase"/>
</dbReference>
<dbReference type="GO" id="GO:0015807">
    <property type="term" value="P:L-amino acid transport"/>
    <property type="evidence" value="ECO:0007669"/>
    <property type="project" value="TreeGrafter"/>
</dbReference>
<dbReference type="SMART" id="SM00382">
    <property type="entry name" value="AAA"/>
    <property type="match status" value="1"/>
</dbReference>
<feature type="domain" description="ABC transporter" evidence="6">
    <location>
        <begin position="6"/>
        <end position="239"/>
    </location>
</feature>
<name>A0A6B0YQ06_9CHLR</name>
<dbReference type="GO" id="GO:0005524">
    <property type="term" value="F:ATP binding"/>
    <property type="evidence" value="ECO:0007669"/>
    <property type="project" value="UniProtKB-KW"/>
</dbReference>
<dbReference type="GO" id="GO:0015658">
    <property type="term" value="F:branched-chain amino acid transmembrane transporter activity"/>
    <property type="evidence" value="ECO:0007669"/>
    <property type="project" value="TreeGrafter"/>
</dbReference>
<evidence type="ECO:0000259" key="6">
    <source>
        <dbReference type="PROSITE" id="PS50893"/>
    </source>
</evidence>
<dbReference type="PANTHER" id="PTHR43820">
    <property type="entry name" value="HIGH-AFFINITY BRANCHED-CHAIN AMINO ACID TRANSPORT ATP-BINDING PROTEIN LIVF"/>
    <property type="match status" value="1"/>
</dbReference>
<dbReference type="Pfam" id="PF00005">
    <property type="entry name" value="ABC_tran"/>
    <property type="match status" value="1"/>
</dbReference>
<evidence type="ECO:0000256" key="1">
    <source>
        <dbReference type="ARBA" id="ARBA00005417"/>
    </source>
</evidence>
<keyword evidence="5" id="KW-0029">Amino-acid transport</keyword>
<evidence type="ECO:0000256" key="2">
    <source>
        <dbReference type="ARBA" id="ARBA00022448"/>
    </source>
</evidence>
<evidence type="ECO:0000256" key="3">
    <source>
        <dbReference type="ARBA" id="ARBA00022741"/>
    </source>
</evidence>
<dbReference type="CDD" id="cd03224">
    <property type="entry name" value="ABC_TM1139_LivF_branched"/>
    <property type="match status" value="1"/>
</dbReference>
<proteinExistence type="inferred from homology"/>
<accession>A0A6B0YQ06</accession>
<keyword evidence="3" id="KW-0547">Nucleotide-binding</keyword>
<dbReference type="AlphaFoldDB" id="A0A6B0YQ06"/>
<evidence type="ECO:0000313" key="7">
    <source>
        <dbReference type="EMBL" id="MXY92677.1"/>
    </source>
</evidence>
<sequence length="240" mass="26631">MSAPLLAVEDVYAGYQDFDILKGVSLVVHPGEIVCVIGPNGAGKSTVFKAIYGFVSVRLGTVHFDGQEITNARPQDVLSAGISIVPQLRSVFPQMTVMENLEMGMYLEDDQARIHKRIQYIFELFPRLAERRSQMAGTMSGGEQRMLEIGRALMLEPKIVMMDEPSAGLSPLITRMIFENIRRLNSEIGLTVLMIEQNARQGLEASHRGYVLELGRNAYEGEAQALLDNRDVRRAFLGGS</sequence>
<dbReference type="InterPro" id="IPR017871">
    <property type="entry name" value="ABC_transporter-like_CS"/>
</dbReference>
<dbReference type="PANTHER" id="PTHR43820:SF4">
    <property type="entry name" value="HIGH-AFFINITY BRANCHED-CHAIN AMINO ACID TRANSPORT ATP-BINDING PROTEIN LIVF"/>
    <property type="match status" value="1"/>
</dbReference>
<keyword evidence="2" id="KW-0813">Transport</keyword>
<dbReference type="InterPro" id="IPR003439">
    <property type="entry name" value="ABC_transporter-like_ATP-bd"/>
</dbReference>
<reference evidence="7" key="1">
    <citation type="submission" date="2019-09" db="EMBL/GenBank/DDBJ databases">
        <title>Characterisation of the sponge microbiome using genome-centric metagenomics.</title>
        <authorList>
            <person name="Engelberts J.P."/>
            <person name="Robbins S.J."/>
            <person name="De Goeij J.M."/>
            <person name="Aranda M."/>
            <person name="Bell S.C."/>
            <person name="Webster N.S."/>
        </authorList>
    </citation>
    <scope>NUCLEOTIDE SEQUENCE</scope>
    <source>
        <strain evidence="7">SB0664_bin_27</strain>
    </source>
</reference>
<dbReference type="EMBL" id="VXRG01000039">
    <property type="protein sequence ID" value="MXY92677.1"/>
    <property type="molecule type" value="Genomic_DNA"/>
</dbReference>
<comment type="caution">
    <text evidence="7">The sequence shown here is derived from an EMBL/GenBank/DDBJ whole genome shotgun (WGS) entry which is preliminary data.</text>
</comment>